<keyword evidence="7" id="KW-0547">Nucleotide-binding</keyword>
<dbReference type="Gene3D" id="1.10.10.2330">
    <property type="match status" value="1"/>
</dbReference>
<proteinExistence type="inferred from homology"/>
<comment type="similarity">
    <text evidence="2">Belongs to the class-II aminoacyl-tRNA synthetase family. Phe-tRNA synthetase alpha subunit type 2 subfamily.</text>
</comment>
<evidence type="ECO:0000256" key="2">
    <source>
        <dbReference type="ARBA" id="ARBA00006703"/>
    </source>
</evidence>
<dbReference type="InterPro" id="IPR006195">
    <property type="entry name" value="aa-tRNA-synth_II"/>
</dbReference>
<keyword evidence="9" id="KW-0460">Magnesium</keyword>
<evidence type="ECO:0000313" key="14">
    <source>
        <dbReference type="Proteomes" id="UP000075398"/>
    </source>
</evidence>
<dbReference type="InterPro" id="IPR045864">
    <property type="entry name" value="aa-tRNA-synth_II/BPL/LPL"/>
</dbReference>
<dbReference type="PANTHER" id="PTHR11538:SF40">
    <property type="entry name" value="PHENYLALANINE--TRNA LIGASE ALPHA SUBUNIT"/>
    <property type="match status" value="1"/>
</dbReference>
<dbReference type="Proteomes" id="UP000075398">
    <property type="component" value="Unassembled WGS sequence"/>
</dbReference>
<name>A0A150J6S1_9EURY</name>
<evidence type="ECO:0000256" key="11">
    <source>
        <dbReference type="ARBA" id="ARBA00023146"/>
    </source>
</evidence>
<dbReference type="EC" id="6.1.1.20" evidence="3"/>
<dbReference type="InterPro" id="IPR004529">
    <property type="entry name" value="Phe-tRNA-synth_IIc_asu"/>
</dbReference>
<dbReference type="Gene3D" id="3.30.930.10">
    <property type="entry name" value="Bira Bifunctional Protein, Domain 2"/>
    <property type="match status" value="1"/>
</dbReference>
<keyword evidence="6" id="KW-0479">Metal-binding</keyword>
<keyword evidence="8" id="KW-0067">ATP-binding</keyword>
<dbReference type="GO" id="GO:0005524">
    <property type="term" value="F:ATP binding"/>
    <property type="evidence" value="ECO:0007669"/>
    <property type="project" value="UniProtKB-KW"/>
</dbReference>
<evidence type="ECO:0000256" key="9">
    <source>
        <dbReference type="ARBA" id="ARBA00022842"/>
    </source>
</evidence>
<dbReference type="GO" id="GO:0005737">
    <property type="term" value="C:cytoplasm"/>
    <property type="evidence" value="ECO:0007669"/>
    <property type="project" value="UniProtKB-SubCell"/>
</dbReference>
<dbReference type="CDD" id="cd00496">
    <property type="entry name" value="PheRS_alpha_core"/>
    <property type="match status" value="1"/>
</dbReference>
<evidence type="ECO:0000256" key="7">
    <source>
        <dbReference type="ARBA" id="ARBA00022741"/>
    </source>
</evidence>
<dbReference type="GO" id="GO:0004826">
    <property type="term" value="F:phenylalanine-tRNA ligase activity"/>
    <property type="evidence" value="ECO:0007669"/>
    <property type="project" value="UniProtKB-EC"/>
</dbReference>
<accession>A0A150J6S1</accession>
<evidence type="ECO:0000256" key="4">
    <source>
        <dbReference type="ARBA" id="ARBA00022490"/>
    </source>
</evidence>
<feature type="domain" description="Aminoacyl-transfer RNA synthetases class-II family profile" evidence="12">
    <location>
        <begin position="240"/>
        <end position="491"/>
    </location>
</feature>
<dbReference type="Gene3D" id="3.30.1370.240">
    <property type="match status" value="1"/>
</dbReference>
<evidence type="ECO:0000259" key="12">
    <source>
        <dbReference type="PROSITE" id="PS50862"/>
    </source>
</evidence>
<dbReference type="NCBIfam" id="TIGR00468">
    <property type="entry name" value="pheS"/>
    <property type="match status" value="1"/>
</dbReference>
<dbReference type="EMBL" id="LNGC01000014">
    <property type="protein sequence ID" value="KYC52916.1"/>
    <property type="molecule type" value="Genomic_DNA"/>
</dbReference>
<dbReference type="STRING" id="1705564.APG08_00446"/>
<comment type="subcellular location">
    <subcellularLocation>
        <location evidence="1">Cytoplasm</location>
    </subcellularLocation>
</comment>
<dbReference type="Gene3D" id="1.10.10.2320">
    <property type="match status" value="1"/>
</dbReference>
<comment type="caution">
    <text evidence="13">The sequence shown here is derived from an EMBL/GenBank/DDBJ whole genome shotgun (WGS) entry which is preliminary data.</text>
</comment>
<organism evidence="13 14">
    <name type="scientific">Candidatus Methanofastidiosum methylothiophilum</name>
    <dbReference type="NCBI Taxonomy" id="1705564"/>
    <lineage>
        <taxon>Archaea</taxon>
        <taxon>Methanobacteriati</taxon>
        <taxon>Methanobacteriota</taxon>
        <taxon>Stenosarchaea group</taxon>
        <taxon>Candidatus Methanofastidiosia</taxon>
        <taxon>Candidatus Methanofastidiosales</taxon>
        <taxon>Candidatus Methanofastidiosaceae</taxon>
        <taxon>Candidatus Methanofastidiosum</taxon>
    </lineage>
</organism>
<dbReference type="GO" id="GO:0046872">
    <property type="term" value="F:metal ion binding"/>
    <property type="evidence" value="ECO:0007669"/>
    <property type="project" value="UniProtKB-KW"/>
</dbReference>
<dbReference type="AlphaFoldDB" id="A0A150J6S1"/>
<evidence type="ECO:0000256" key="10">
    <source>
        <dbReference type="ARBA" id="ARBA00022917"/>
    </source>
</evidence>
<dbReference type="PANTHER" id="PTHR11538">
    <property type="entry name" value="PHENYLALANYL-TRNA SYNTHETASE"/>
    <property type="match status" value="1"/>
</dbReference>
<dbReference type="GO" id="GO:0000049">
    <property type="term" value="F:tRNA binding"/>
    <property type="evidence" value="ECO:0007669"/>
    <property type="project" value="InterPro"/>
</dbReference>
<keyword evidence="11" id="KW-0030">Aminoacyl-tRNA synthetase</keyword>
<keyword evidence="4" id="KW-0963">Cytoplasm</keyword>
<evidence type="ECO:0000256" key="1">
    <source>
        <dbReference type="ARBA" id="ARBA00004496"/>
    </source>
</evidence>
<keyword evidence="10" id="KW-0648">Protein biosynthesis</keyword>
<sequence>MLSKQEKIILKVLGDLKGESNPDEIAKISELPEVAVMRTLLYLSSKELVIVDEKGVSNLALTNEGKTSLANGLIEKIFIKGIKDKLPLNELGLSEEEKNIAIGIARRNGWIAIEKINNSLSFSLTDKGKAALNEKTPEETALEDISKKRIVNDNLVNLLAKRKLVEKKLDTVRKIFLTELGKKEVLKGIEITDEISELTPDMLKNQNWRNITLKKFDVYSDVKIFYPSRKHFVNQAIEYIRKIWLEMGFKEMSGPMIDTSFWVFDALFQPQDHPARDMQDTFFIDSPRFGQIDPKLSNKICAMHEHGGDINSKGWGYKWDKRISEEYVLRTHTTSLSVRTLSTLKPEDLPVKFFSVGKVFRNEKLDWKHLFEFYQTDGIVVDEDANFKHLLGYLKRFLNKMGHSKIRFRPAYFPYTEPSIEVDIYNKNKGEWVELLGAGIFRPEVVVPLLGKDIPVLAWGPGFGRIMMEYYGLTDIRQKYMNDLDMMKKLPIWIKG</sequence>
<dbReference type="PROSITE" id="PS50862">
    <property type="entry name" value="AA_TRNA_LIGASE_II"/>
    <property type="match status" value="1"/>
</dbReference>
<reference evidence="13 14" key="1">
    <citation type="journal article" date="2016" name="ISME J.">
        <title>Chasing the elusive Euryarchaeota class WSA2: genomes reveal a uniquely fastidious methyl-reducing methanogen.</title>
        <authorList>
            <person name="Nobu M.K."/>
            <person name="Narihiro T."/>
            <person name="Kuroda K."/>
            <person name="Mei R."/>
            <person name="Liu W.T."/>
        </authorList>
    </citation>
    <scope>NUCLEOTIDE SEQUENCE [LARGE SCALE GENOMIC DNA]</scope>
    <source>
        <strain evidence="13">U1lsi0528_Bin055</strain>
    </source>
</reference>
<keyword evidence="5 13" id="KW-0436">Ligase</keyword>
<evidence type="ECO:0000256" key="8">
    <source>
        <dbReference type="ARBA" id="ARBA00022840"/>
    </source>
</evidence>
<protein>
    <recommendedName>
        <fullName evidence="3">phenylalanine--tRNA ligase</fullName>
        <ecNumber evidence="3">6.1.1.20</ecNumber>
    </recommendedName>
</protein>
<dbReference type="GO" id="GO:0006432">
    <property type="term" value="P:phenylalanyl-tRNA aminoacylation"/>
    <property type="evidence" value="ECO:0007669"/>
    <property type="project" value="InterPro"/>
</dbReference>
<evidence type="ECO:0000256" key="3">
    <source>
        <dbReference type="ARBA" id="ARBA00012814"/>
    </source>
</evidence>
<evidence type="ECO:0000256" key="5">
    <source>
        <dbReference type="ARBA" id="ARBA00022598"/>
    </source>
</evidence>
<evidence type="ECO:0000313" key="13">
    <source>
        <dbReference type="EMBL" id="KYC52916.1"/>
    </source>
</evidence>
<dbReference type="PATRIC" id="fig|1705409.3.peg.560"/>
<dbReference type="Pfam" id="PF01409">
    <property type="entry name" value="tRNA-synt_2d"/>
    <property type="match status" value="1"/>
</dbReference>
<dbReference type="InterPro" id="IPR002319">
    <property type="entry name" value="Phenylalanyl-tRNA_Synthase"/>
</dbReference>
<dbReference type="NCBIfam" id="NF003210">
    <property type="entry name" value="PRK04172.1"/>
    <property type="match status" value="1"/>
</dbReference>
<evidence type="ECO:0000256" key="6">
    <source>
        <dbReference type="ARBA" id="ARBA00022723"/>
    </source>
</evidence>
<gene>
    <name evidence="13" type="primary">pheS</name>
    <name evidence="13" type="ORF">AMQ22_00542</name>
</gene>
<dbReference type="SUPFAM" id="SSF55681">
    <property type="entry name" value="Class II aaRS and biotin synthetases"/>
    <property type="match status" value="1"/>
</dbReference>